<evidence type="ECO:0000313" key="5">
    <source>
        <dbReference type="EMBL" id="KAA6376816.1"/>
    </source>
</evidence>
<evidence type="ECO:0000256" key="2">
    <source>
        <dbReference type="ARBA" id="ARBA00022840"/>
    </source>
</evidence>
<feature type="compositionally biased region" description="Low complexity" evidence="3">
    <location>
        <begin position="549"/>
        <end position="566"/>
    </location>
</feature>
<comment type="caution">
    <text evidence="5">The sequence shown here is derived from an EMBL/GenBank/DDBJ whole genome shotgun (WGS) entry which is preliminary data.</text>
</comment>
<proteinExistence type="predicted"/>
<dbReference type="OrthoDB" id="548217at2759"/>
<keyword evidence="1" id="KW-0547">Nucleotide-binding</keyword>
<evidence type="ECO:0000256" key="3">
    <source>
        <dbReference type="SAM" id="MobiDB-lite"/>
    </source>
</evidence>
<dbReference type="EMBL" id="SNRW01010262">
    <property type="protein sequence ID" value="KAA6376816.1"/>
    <property type="molecule type" value="Genomic_DNA"/>
</dbReference>
<dbReference type="FunFam" id="3.30.200.20:FF:000271">
    <property type="entry name" value="MAPK/MAK/MRK overlapping kinase"/>
    <property type="match status" value="1"/>
</dbReference>
<dbReference type="FunFam" id="1.10.510.10:FF:000773">
    <property type="entry name" value="MOK protein kinase"/>
    <property type="match status" value="1"/>
</dbReference>
<dbReference type="Gene3D" id="3.30.200.20">
    <property type="entry name" value="Phosphorylase Kinase, domain 1"/>
    <property type="match status" value="1"/>
</dbReference>
<feature type="region of interest" description="Disordered" evidence="3">
    <location>
        <begin position="513"/>
        <end position="663"/>
    </location>
</feature>
<sequence length="663" mass="75315">MHKYKILSKKGEGTFSEVFKAMSVKTGRLVAIKRMKQLFRSKEQVNSLREIQALKRLENHPNTIQLLEVLYDRNTGRLALVFELMTCNLYEVIKGRKEYLAESKVKLYMYQMLRALDFLHRNGIFHRDIKPENVLVTDDLAKLADFGSCRGIYTKQPFSEYISTRWYRAPECLLTDGYYNYKMDIWGAGCVLFEILMLYPLFPGSDELDQIHRIHAVMGTPTKELLSKFKQSAHMDFNFQYTPGTGLGRLLKNAPQDLMDLLTHMLSYDPDERFNARQCLRHPYFKELREADRKSQHLQLTSPTSNSTQHPPQTRSRFSINGSNQTIGGSQSNGGQLSNGNKSNFDTNSNNTTHALPPLMLQHTKLAATQNVQNKQSKNVSHSNRSDKGVDESPRGVDSQLPDKDSEDNSNQSQRDRFHDSNKQNKEQKRDQKGESFHLPTIQSIGDMNQQGQQPSSQHDFIQNISGQNLNTTLPVLSDTNSSFHASIEKAIVLPSLALSQKISTNEGSVAGKQQIQIQSQHIQGSDVQQSPKEESDEDLEEGQKEGESQTQQEQQQIHFTNHQQSISSGPNSVTDRERIGIEGSSALPVLLAHPQRKDNIFNDNEEQDQQSKSPSLYQQSSQAYAKQANESNGGRQQEKRKSKSTDKTMKNNQDEKDNDDSK</sequence>
<dbReference type="InterPro" id="IPR011009">
    <property type="entry name" value="Kinase-like_dom_sf"/>
</dbReference>
<feature type="region of interest" description="Disordered" evidence="3">
    <location>
        <begin position="372"/>
        <end position="437"/>
    </location>
</feature>
<dbReference type="CDD" id="cd07831">
    <property type="entry name" value="STKc_MOK"/>
    <property type="match status" value="1"/>
</dbReference>
<gene>
    <name evidence="5" type="ORF">EZS28_027657</name>
</gene>
<feature type="compositionally biased region" description="Low complexity" evidence="3">
    <location>
        <begin position="514"/>
        <end position="524"/>
    </location>
</feature>
<name>A0A5J4V1H0_9EUKA</name>
<feature type="compositionally biased region" description="Polar residues" evidence="3">
    <location>
        <begin position="372"/>
        <end position="383"/>
    </location>
</feature>
<dbReference type="PROSITE" id="PS50011">
    <property type="entry name" value="PROTEIN_KINASE_DOM"/>
    <property type="match status" value="1"/>
</dbReference>
<dbReference type="InterPro" id="IPR000719">
    <property type="entry name" value="Prot_kinase_dom"/>
</dbReference>
<dbReference type="AlphaFoldDB" id="A0A5J4V1H0"/>
<feature type="compositionally biased region" description="Polar residues" evidence="3">
    <location>
        <begin position="297"/>
        <end position="327"/>
    </location>
</feature>
<feature type="domain" description="Protein kinase" evidence="4">
    <location>
        <begin position="4"/>
        <end position="285"/>
    </location>
</feature>
<dbReference type="InterPro" id="IPR050117">
    <property type="entry name" value="MAPK"/>
</dbReference>
<dbReference type="InterPro" id="IPR008271">
    <property type="entry name" value="Ser/Thr_kinase_AS"/>
</dbReference>
<evidence type="ECO:0000313" key="6">
    <source>
        <dbReference type="Proteomes" id="UP000324800"/>
    </source>
</evidence>
<feature type="compositionally biased region" description="Basic and acidic residues" evidence="3">
    <location>
        <begin position="414"/>
        <end position="436"/>
    </location>
</feature>
<dbReference type="Proteomes" id="UP000324800">
    <property type="component" value="Unassembled WGS sequence"/>
</dbReference>
<dbReference type="PROSITE" id="PS00108">
    <property type="entry name" value="PROTEIN_KINASE_ST"/>
    <property type="match status" value="1"/>
</dbReference>
<dbReference type="SUPFAM" id="SSF56112">
    <property type="entry name" value="Protein kinase-like (PK-like)"/>
    <property type="match status" value="1"/>
</dbReference>
<dbReference type="Pfam" id="PF00069">
    <property type="entry name" value="Pkinase"/>
    <property type="match status" value="1"/>
</dbReference>
<dbReference type="PANTHER" id="PTHR24055">
    <property type="entry name" value="MITOGEN-ACTIVATED PROTEIN KINASE"/>
    <property type="match status" value="1"/>
</dbReference>
<reference evidence="5 6" key="1">
    <citation type="submission" date="2019-03" db="EMBL/GenBank/DDBJ databases">
        <title>Single cell metagenomics reveals metabolic interactions within the superorganism composed of flagellate Streblomastix strix and complex community of Bacteroidetes bacteria on its surface.</title>
        <authorList>
            <person name="Treitli S.C."/>
            <person name="Kolisko M."/>
            <person name="Husnik F."/>
            <person name="Keeling P."/>
            <person name="Hampl V."/>
        </authorList>
    </citation>
    <scope>NUCLEOTIDE SEQUENCE [LARGE SCALE GENOMIC DNA]</scope>
    <source>
        <strain evidence="5">ST1C</strain>
    </source>
</reference>
<dbReference type="GO" id="GO:0005524">
    <property type="term" value="F:ATP binding"/>
    <property type="evidence" value="ECO:0007669"/>
    <property type="project" value="UniProtKB-KW"/>
</dbReference>
<feature type="compositionally biased region" description="Basic and acidic residues" evidence="3">
    <location>
        <begin position="384"/>
        <end position="395"/>
    </location>
</feature>
<keyword evidence="5" id="KW-0808">Transferase</keyword>
<organism evidence="5 6">
    <name type="scientific">Streblomastix strix</name>
    <dbReference type="NCBI Taxonomy" id="222440"/>
    <lineage>
        <taxon>Eukaryota</taxon>
        <taxon>Metamonada</taxon>
        <taxon>Preaxostyla</taxon>
        <taxon>Oxymonadida</taxon>
        <taxon>Streblomastigidae</taxon>
        <taxon>Streblomastix</taxon>
    </lineage>
</organism>
<dbReference type="Gene3D" id="1.10.510.10">
    <property type="entry name" value="Transferase(Phosphotransferase) domain 1"/>
    <property type="match status" value="1"/>
</dbReference>
<feature type="compositionally biased region" description="Polar residues" evidence="3">
    <location>
        <begin position="345"/>
        <end position="354"/>
    </location>
</feature>
<keyword evidence="5" id="KW-0418">Kinase</keyword>
<feature type="compositionally biased region" description="Basic and acidic residues" evidence="3">
    <location>
        <begin position="637"/>
        <end position="663"/>
    </location>
</feature>
<accession>A0A5J4V1H0</accession>
<feature type="compositionally biased region" description="Low complexity" evidence="3">
    <location>
        <begin position="328"/>
        <end position="344"/>
    </location>
</feature>
<evidence type="ECO:0000256" key="1">
    <source>
        <dbReference type="ARBA" id="ARBA00022741"/>
    </source>
</evidence>
<evidence type="ECO:0000259" key="4">
    <source>
        <dbReference type="PROSITE" id="PS50011"/>
    </source>
</evidence>
<dbReference type="GO" id="GO:0004672">
    <property type="term" value="F:protein kinase activity"/>
    <property type="evidence" value="ECO:0007669"/>
    <property type="project" value="InterPro"/>
</dbReference>
<dbReference type="SMART" id="SM00220">
    <property type="entry name" value="S_TKc"/>
    <property type="match status" value="1"/>
</dbReference>
<protein>
    <submittedName>
        <fullName evidence="5">Putative MAPK/MAK/MRK overlapping kinase</fullName>
    </submittedName>
</protein>
<keyword evidence="2" id="KW-0067">ATP-binding</keyword>
<feature type="compositionally biased region" description="Low complexity" evidence="3">
    <location>
        <begin position="614"/>
        <end position="629"/>
    </location>
</feature>
<feature type="region of interest" description="Disordered" evidence="3">
    <location>
        <begin position="291"/>
        <end position="355"/>
    </location>
</feature>